<evidence type="ECO:0000313" key="6">
    <source>
        <dbReference type="EMBL" id="MBB5575354.1"/>
    </source>
</evidence>
<dbReference type="GO" id="GO:0006310">
    <property type="term" value="P:DNA recombination"/>
    <property type="evidence" value="ECO:0007669"/>
    <property type="project" value="UniProtKB-KW"/>
</dbReference>
<dbReference type="PANTHER" id="PTHR30629:SF2">
    <property type="entry name" value="PROPHAGE INTEGRASE INTS-RELATED"/>
    <property type="match status" value="1"/>
</dbReference>
<protein>
    <submittedName>
        <fullName evidence="6">Integrase</fullName>
    </submittedName>
</protein>
<dbReference type="GO" id="GO:0003677">
    <property type="term" value="F:DNA binding"/>
    <property type="evidence" value="ECO:0007669"/>
    <property type="project" value="UniProtKB-KW"/>
</dbReference>
<evidence type="ECO:0000256" key="3">
    <source>
        <dbReference type="ARBA" id="ARBA00023125"/>
    </source>
</evidence>
<keyword evidence="4" id="KW-0233">DNA recombination</keyword>
<dbReference type="AlphaFoldDB" id="A0A7W8XTK0"/>
<feature type="domain" description="Tyr recombinase" evidence="5">
    <location>
        <begin position="318"/>
        <end position="514"/>
    </location>
</feature>
<dbReference type="GO" id="GO:0015074">
    <property type="term" value="P:DNA integration"/>
    <property type="evidence" value="ECO:0007669"/>
    <property type="project" value="UniProtKB-KW"/>
</dbReference>
<dbReference type="Pfam" id="PF00589">
    <property type="entry name" value="Phage_integrase"/>
    <property type="match status" value="1"/>
</dbReference>
<dbReference type="Gene3D" id="1.10.443.10">
    <property type="entry name" value="Intergrase catalytic core"/>
    <property type="match status" value="1"/>
</dbReference>
<dbReference type="InterPro" id="IPR011010">
    <property type="entry name" value="DNA_brk_join_enz"/>
</dbReference>
<dbReference type="InterPro" id="IPR002104">
    <property type="entry name" value="Integrase_catalytic"/>
</dbReference>
<dbReference type="InterPro" id="IPR010998">
    <property type="entry name" value="Integrase_recombinase_N"/>
</dbReference>
<keyword evidence="3" id="KW-0238">DNA-binding</keyword>
<evidence type="ECO:0000256" key="4">
    <source>
        <dbReference type="ARBA" id="ARBA00023172"/>
    </source>
</evidence>
<dbReference type="PROSITE" id="PS51898">
    <property type="entry name" value="TYR_RECOMBINASE"/>
    <property type="match status" value="1"/>
</dbReference>
<comment type="caution">
    <text evidence="6">The sequence shown here is derived from an EMBL/GenBank/DDBJ whole genome shotgun (WGS) entry which is preliminary data.</text>
</comment>
<evidence type="ECO:0000256" key="2">
    <source>
        <dbReference type="ARBA" id="ARBA00022908"/>
    </source>
</evidence>
<evidence type="ECO:0000313" key="7">
    <source>
        <dbReference type="Proteomes" id="UP000549882"/>
    </source>
</evidence>
<keyword evidence="7" id="KW-1185">Reference proteome</keyword>
<dbReference type="Gene3D" id="1.10.150.130">
    <property type="match status" value="1"/>
</dbReference>
<evidence type="ECO:0000259" key="5">
    <source>
        <dbReference type="PROSITE" id="PS51898"/>
    </source>
</evidence>
<sequence length="527" mass="58669">MRRKGSTFIQFRKRIPKDVIGKAGGVTLAIPVGDEVLHIVVGDKAAEITGSLRTRDPREAKERQAVALAYLESVWKSLREGPKRLTHKQIAALAGEAYNALVASFEDDPGSSETWKQIIQLHARALSGDHDAREKWFGPTVDQTLAKHRLTIDNDSRTALIDAVGVSLSLASVRLAQNAGGDYSPDIIVTRFPPLELSKDVKVAKPLRQGSQTITGLAEGWWREAKAAGRTVSTYEAYSRAARLLSEFVGHDDARAVTEDDIIAFKDHRLSQGVGLKTITGGDLPGIRQLYAWGMANRKVSHNPAEGVKVAKVKKKRARDPGFSDHEAVAILSHAFHHKRTGKASEHLSNAKRWLPWLCAYTGARVGEMAQLRKQDLRQEDDLWIIKITPEAGTVKDGEFREVPLHEHLVEMGFPAFVSKAKEGYLFMKVFGDTEKAQRAAWRTTKNRVTDFVREVVKDPEVQPNHGWRHRFRTEARNVGIPRDISFDITGHDSKDEGDKYGTVTNKAKAAAMAKYPRYEVKALESK</sequence>
<dbReference type="InterPro" id="IPR013762">
    <property type="entry name" value="Integrase-like_cat_sf"/>
</dbReference>
<dbReference type="InterPro" id="IPR050808">
    <property type="entry name" value="Phage_Integrase"/>
</dbReference>
<comment type="similarity">
    <text evidence="1">Belongs to the 'phage' integrase family.</text>
</comment>
<name>A0A7W8XTK0_9HYPH</name>
<dbReference type="SUPFAM" id="SSF56349">
    <property type="entry name" value="DNA breaking-rejoining enzymes"/>
    <property type="match status" value="1"/>
</dbReference>
<organism evidence="6 7">
    <name type="scientific">Rhizobium paranaense</name>
    <dbReference type="NCBI Taxonomy" id="1650438"/>
    <lineage>
        <taxon>Bacteria</taxon>
        <taxon>Pseudomonadati</taxon>
        <taxon>Pseudomonadota</taxon>
        <taxon>Alphaproteobacteria</taxon>
        <taxon>Hyphomicrobiales</taxon>
        <taxon>Rhizobiaceae</taxon>
        <taxon>Rhizobium/Agrobacterium group</taxon>
        <taxon>Rhizobium</taxon>
    </lineage>
</organism>
<evidence type="ECO:0000256" key="1">
    <source>
        <dbReference type="ARBA" id="ARBA00008857"/>
    </source>
</evidence>
<dbReference type="Proteomes" id="UP000549882">
    <property type="component" value="Unassembled WGS sequence"/>
</dbReference>
<proteinExistence type="inferred from homology"/>
<dbReference type="EMBL" id="JACHBI010000007">
    <property type="protein sequence ID" value="MBB5575354.1"/>
    <property type="molecule type" value="Genomic_DNA"/>
</dbReference>
<dbReference type="PANTHER" id="PTHR30629">
    <property type="entry name" value="PROPHAGE INTEGRASE"/>
    <property type="match status" value="1"/>
</dbReference>
<gene>
    <name evidence="6" type="ORF">GGD50_003983</name>
</gene>
<dbReference type="RefSeq" id="WP_181315987.1">
    <property type="nucleotide sequence ID" value="NZ_JACHBI010000007.1"/>
</dbReference>
<keyword evidence="2" id="KW-0229">DNA integration</keyword>
<accession>A0A7W8XTK0</accession>
<reference evidence="6 7" key="1">
    <citation type="submission" date="2020-08" db="EMBL/GenBank/DDBJ databases">
        <title>Genomic Encyclopedia of Type Strains, Phase IV (KMG-V): Genome sequencing to study the core and pangenomes of soil and plant-associated prokaryotes.</title>
        <authorList>
            <person name="Whitman W."/>
        </authorList>
    </citation>
    <scope>NUCLEOTIDE SEQUENCE [LARGE SCALE GENOMIC DNA]</scope>
    <source>
        <strain evidence="6 7">SEMIA 4064</strain>
    </source>
</reference>